<feature type="binding site" evidence="1">
    <location>
        <position position="11"/>
    </location>
    <ligand>
        <name>Zn(2+)</name>
        <dbReference type="ChEBI" id="CHEBI:29105"/>
    </ligand>
</feature>
<dbReference type="PROSITE" id="PS51915">
    <property type="entry name" value="ZAD"/>
    <property type="match status" value="1"/>
</dbReference>
<gene>
    <name evidence="4" type="primary">LOC108566889</name>
</gene>
<keyword evidence="1" id="KW-0479">Metal-binding</keyword>
<evidence type="ECO:0000256" key="1">
    <source>
        <dbReference type="PROSITE-ProRule" id="PRU01263"/>
    </source>
</evidence>
<dbReference type="SUPFAM" id="SSF57716">
    <property type="entry name" value="Glucocorticoid receptor-like (DNA-binding domain)"/>
    <property type="match status" value="1"/>
</dbReference>
<accession>A0ABM1N6P0</accession>
<evidence type="ECO:0000313" key="3">
    <source>
        <dbReference type="Proteomes" id="UP000695000"/>
    </source>
</evidence>
<protein>
    <submittedName>
        <fullName evidence="4">Uncharacterized protein LOC108566889</fullName>
    </submittedName>
</protein>
<keyword evidence="3" id="KW-1185">Reference proteome</keyword>
<sequence length="738" mass="85592">MNSGTKFCRVCVLEKQNVTDFMQVSEGFEKKITFKEMYNDCSPIKIIDYDPYPMTICFDCQALLLQAFEFREKCRRAQTLLCNVFKPSIVRKRRSLSTDCPSNSKSIKTKNIDFENVIERTEIICNNPTVPEDGDCEDEYEWPADKPTTSKLVSKSIMRLADGKEIRVIHPKDREFIESNEVKSEENVQDDNHPDLGMFKMTILNGYKNSSNVIYEANGFLYINTRNTTNRRYLRCSTMKNCPGKACIDILTDPALEEELYVYRLHNHQKETLHISKLKFLQEMRTIAQSGNFTARQIYLKAIEKFPNLAASMPYSTLSSRLYRLTGNQHFFIENLTKFAEVLVTESPAKYCKTHDGKEFFQDAIGDEEMSTCSVIFANTDLIESMSWSNEIFIDTSFRVDFDNGRSQHFMTICISVNEHRFPVLYALMDSLSLEDLIQVLTLFKDKYAPDLHPEEIITDYNADLFKALNHVYKHSNISGSLVHYIFAIYKQCNVIDIVKEIEMKPICMKILTNLYALPILPPPLIPGGLEFIKDKAKNYSCEALFEPLFMYVQEVWINSVTPQVFTNYCNMDSINENIFVVYKRIRDSISANKKFGFFDINDKLLSIDDWSTSLYKKVLLGEKLKRQGSAMKYSKVLDKWWQPNMIEKHGYAAFFDALNPLIDKMTGLIWIWGLYNYNGLNDETLITQEDYFGCDVTKQMIDENTEQQVQDIQNVEIIEEEMTNGESVITLQILDYD</sequence>
<feature type="binding site" evidence="1">
    <location>
        <position position="60"/>
    </location>
    <ligand>
        <name>Zn(2+)</name>
        <dbReference type="ChEBI" id="CHEBI:29105"/>
    </ligand>
</feature>
<organism evidence="3 4">
    <name type="scientific">Nicrophorus vespilloides</name>
    <name type="common">Boreal carrion beetle</name>
    <dbReference type="NCBI Taxonomy" id="110193"/>
    <lineage>
        <taxon>Eukaryota</taxon>
        <taxon>Metazoa</taxon>
        <taxon>Ecdysozoa</taxon>
        <taxon>Arthropoda</taxon>
        <taxon>Hexapoda</taxon>
        <taxon>Insecta</taxon>
        <taxon>Pterygota</taxon>
        <taxon>Neoptera</taxon>
        <taxon>Endopterygota</taxon>
        <taxon>Coleoptera</taxon>
        <taxon>Polyphaga</taxon>
        <taxon>Staphyliniformia</taxon>
        <taxon>Silphidae</taxon>
        <taxon>Nicrophorinae</taxon>
        <taxon>Nicrophorus</taxon>
    </lineage>
</organism>
<reference evidence="4" key="1">
    <citation type="submission" date="2025-08" db="UniProtKB">
        <authorList>
            <consortium name="RefSeq"/>
        </authorList>
    </citation>
    <scope>IDENTIFICATION</scope>
    <source>
        <tissue evidence="4">Whole Larva</tissue>
    </source>
</reference>
<feature type="binding site" evidence="1">
    <location>
        <position position="57"/>
    </location>
    <ligand>
        <name>Zn(2+)</name>
        <dbReference type="ChEBI" id="CHEBI:29105"/>
    </ligand>
</feature>
<proteinExistence type="predicted"/>
<dbReference type="Proteomes" id="UP000695000">
    <property type="component" value="Unplaced"/>
</dbReference>
<evidence type="ECO:0000259" key="2">
    <source>
        <dbReference type="PROSITE" id="PS51915"/>
    </source>
</evidence>
<name>A0ABM1N6P0_NICVS</name>
<feature type="binding site" evidence="1">
    <location>
        <position position="8"/>
    </location>
    <ligand>
        <name>Zn(2+)</name>
        <dbReference type="ChEBI" id="CHEBI:29105"/>
    </ligand>
</feature>
<keyword evidence="1" id="KW-0862">Zinc</keyword>
<evidence type="ECO:0000313" key="4">
    <source>
        <dbReference type="RefSeq" id="XP_017782490.1"/>
    </source>
</evidence>
<dbReference type="SMART" id="SM00868">
    <property type="entry name" value="zf-AD"/>
    <property type="match status" value="1"/>
</dbReference>
<keyword evidence="1" id="KW-0863">Zinc-finger</keyword>
<dbReference type="InterPro" id="IPR012934">
    <property type="entry name" value="Znf_AD"/>
</dbReference>
<dbReference type="Gene3D" id="2.20.25.240">
    <property type="match status" value="1"/>
</dbReference>
<dbReference type="Pfam" id="PF07776">
    <property type="entry name" value="zf-AD"/>
    <property type="match status" value="1"/>
</dbReference>
<feature type="domain" description="ZAD" evidence="2">
    <location>
        <begin position="6"/>
        <end position="84"/>
    </location>
</feature>
<dbReference type="GeneID" id="108566889"/>
<dbReference type="RefSeq" id="XP_017782490.1">
    <property type="nucleotide sequence ID" value="XM_017927001.1"/>
</dbReference>
<dbReference type="Gene3D" id="3.40.1800.20">
    <property type="match status" value="1"/>
</dbReference>